<evidence type="ECO:0000256" key="3">
    <source>
        <dbReference type="ARBA" id="ARBA00022552"/>
    </source>
</evidence>
<feature type="compositionally biased region" description="Basic and acidic residues" evidence="10">
    <location>
        <begin position="149"/>
        <end position="181"/>
    </location>
</feature>
<dbReference type="InterPro" id="IPR004441">
    <property type="entry name" value="rRNA_MeTrfase_TrmH"/>
</dbReference>
<dbReference type="InterPro" id="IPR029064">
    <property type="entry name" value="Ribosomal_eL30-like_sf"/>
</dbReference>
<protein>
    <recommendedName>
        <fullName evidence="9">rRNA methyltransferase 1, mitochondrial</fullName>
    </recommendedName>
</protein>
<dbReference type="CDD" id="cd18105">
    <property type="entry name" value="SpoU-like_MRM1"/>
    <property type="match status" value="1"/>
</dbReference>
<dbReference type="Proteomes" id="UP000241769">
    <property type="component" value="Unassembled WGS sequence"/>
</dbReference>
<dbReference type="OrthoDB" id="270651at2759"/>
<keyword evidence="13" id="KW-1185">Reference proteome</keyword>
<keyword evidence="7" id="KW-0809">Transit peptide</keyword>
<dbReference type="SUPFAM" id="SSF75217">
    <property type="entry name" value="alpha/beta knot"/>
    <property type="match status" value="1"/>
</dbReference>
<dbReference type="AlphaFoldDB" id="A0A2P6NG56"/>
<keyword evidence="3" id="KW-0698">rRNA processing</keyword>
<evidence type="ECO:0000313" key="13">
    <source>
        <dbReference type="Proteomes" id="UP000241769"/>
    </source>
</evidence>
<dbReference type="EMBL" id="MDYQ01000093">
    <property type="protein sequence ID" value="PRP82930.1"/>
    <property type="molecule type" value="Genomic_DNA"/>
</dbReference>
<evidence type="ECO:0000256" key="7">
    <source>
        <dbReference type="ARBA" id="ARBA00022946"/>
    </source>
</evidence>
<evidence type="ECO:0000256" key="9">
    <source>
        <dbReference type="ARBA" id="ARBA00034881"/>
    </source>
</evidence>
<dbReference type="Gene3D" id="3.40.1280.10">
    <property type="match status" value="1"/>
</dbReference>
<dbReference type="InterPro" id="IPR029026">
    <property type="entry name" value="tRNA_m1G_MTases_N"/>
</dbReference>
<evidence type="ECO:0000256" key="6">
    <source>
        <dbReference type="ARBA" id="ARBA00022691"/>
    </source>
</evidence>
<dbReference type="InterPro" id="IPR047261">
    <property type="entry name" value="MRM1_MeTrfase_dom"/>
</dbReference>
<accession>A0A2P6NG56</accession>
<dbReference type="Pfam" id="PF00588">
    <property type="entry name" value="SpoU_methylase"/>
    <property type="match status" value="1"/>
</dbReference>
<keyword evidence="8" id="KW-0496">Mitochondrion</keyword>
<dbReference type="Gene3D" id="3.30.1330.30">
    <property type="match status" value="1"/>
</dbReference>
<dbReference type="InterPro" id="IPR013123">
    <property type="entry name" value="SpoU_subst-bd"/>
</dbReference>
<dbReference type="GO" id="GO:0003723">
    <property type="term" value="F:RNA binding"/>
    <property type="evidence" value="ECO:0007669"/>
    <property type="project" value="InterPro"/>
</dbReference>
<name>A0A2P6NG56_9EUKA</name>
<dbReference type="GO" id="GO:0005739">
    <property type="term" value="C:mitochondrion"/>
    <property type="evidence" value="ECO:0007669"/>
    <property type="project" value="UniProtKB-SubCell"/>
</dbReference>
<dbReference type="InterPro" id="IPR029028">
    <property type="entry name" value="Alpha/beta_knot_MTases"/>
</dbReference>
<evidence type="ECO:0000256" key="2">
    <source>
        <dbReference type="ARBA" id="ARBA00007228"/>
    </source>
</evidence>
<dbReference type="InterPro" id="IPR001537">
    <property type="entry name" value="SpoU_MeTrfase"/>
</dbReference>
<dbReference type="SUPFAM" id="SSF55315">
    <property type="entry name" value="L30e-like"/>
    <property type="match status" value="1"/>
</dbReference>
<comment type="similarity">
    <text evidence="2">Belongs to the class IV-like SAM-binding methyltransferase superfamily. RNA methyltransferase TrmH family.</text>
</comment>
<keyword evidence="6" id="KW-0949">S-adenosyl-L-methionine</keyword>
<feature type="region of interest" description="Disordered" evidence="10">
    <location>
        <begin position="63"/>
        <end position="99"/>
    </location>
</feature>
<dbReference type="STRING" id="1890364.A0A2P6NG56"/>
<evidence type="ECO:0000256" key="8">
    <source>
        <dbReference type="ARBA" id="ARBA00023128"/>
    </source>
</evidence>
<dbReference type="InterPro" id="IPR047182">
    <property type="entry name" value="MRM1"/>
</dbReference>
<feature type="region of interest" description="Disordered" evidence="10">
    <location>
        <begin position="143"/>
        <end position="181"/>
    </location>
</feature>
<comment type="subcellular location">
    <subcellularLocation>
        <location evidence="1">Mitochondrion</location>
    </subcellularLocation>
</comment>
<dbReference type="SMART" id="SM00967">
    <property type="entry name" value="SpoU_sub_bind"/>
    <property type="match status" value="1"/>
</dbReference>
<dbReference type="InParanoid" id="A0A2P6NG56"/>
<dbReference type="GO" id="GO:0016435">
    <property type="term" value="F:rRNA (guanine) methyltransferase activity"/>
    <property type="evidence" value="ECO:0007669"/>
    <property type="project" value="TreeGrafter"/>
</dbReference>
<evidence type="ECO:0000256" key="10">
    <source>
        <dbReference type="SAM" id="MobiDB-lite"/>
    </source>
</evidence>
<proteinExistence type="inferred from homology"/>
<dbReference type="PANTHER" id="PTHR46103:SF1">
    <property type="entry name" value="RRNA METHYLTRANSFERASE 1, MITOCHONDRIAL"/>
    <property type="match status" value="1"/>
</dbReference>
<evidence type="ECO:0000256" key="1">
    <source>
        <dbReference type="ARBA" id="ARBA00004173"/>
    </source>
</evidence>
<evidence type="ECO:0000256" key="5">
    <source>
        <dbReference type="ARBA" id="ARBA00022679"/>
    </source>
</evidence>
<reference evidence="12 13" key="1">
    <citation type="journal article" date="2018" name="Genome Biol. Evol.">
        <title>Multiple Roots of Fruiting Body Formation in Amoebozoa.</title>
        <authorList>
            <person name="Hillmann F."/>
            <person name="Forbes G."/>
            <person name="Novohradska S."/>
            <person name="Ferling I."/>
            <person name="Riege K."/>
            <person name="Groth M."/>
            <person name="Westermann M."/>
            <person name="Marz M."/>
            <person name="Spaller T."/>
            <person name="Winckler T."/>
            <person name="Schaap P."/>
            <person name="Glockner G."/>
        </authorList>
    </citation>
    <scope>NUCLEOTIDE SEQUENCE [LARGE SCALE GENOMIC DNA]</scope>
    <source>
        <strain evidence="12 13">Jena</strain>
    </source>
</reference>
<evidence type="ECO:0000256" key="4">
    <source>
        <dbReference type="ARBA" id="ARBA00022603"/>
    </source>
</evidence>
<dbReference type="NCBIfam" id="TIGR00186">
    <property type="entry name" value="rRNA_methyl_3"/>
    <property type="match status" value="1"/>
</dbReference>
<organism evidence="12 13">
    <name type="scientific">Planoprotostelium fungivorum</name>
    <dbReference type="NCBI Taxonomy" id="1890364"/>
    <lineage>
        <taxon>Eukaryota</taxon>
        <taxon>Amoebozoa</taxon>
        <taxon>Evosea</taxon>
        <taxon>Variosea</taxon>
        <taxon>Cavosteliida</taxon>
        <taxon>Cavosteliaceae</taxon>
        <taxon>Planoprotostelium</taxon>
    </lineage>
</organism>
<evidence type="ECO:0000259" key="11">
    <source>
        <dbReference type="SMART" id="SM00967"/>
    </source>
</evidence>
<dbReference type="PANTHER" id="PTHR46103">
    <property type="entry name" value="RRNA METHYLTRANSFERASE 1, MITOCHONDRIAL"/>
    <property type="match status" value="1"/>
</dbReference>
<feature type="domain" description="RNA 2-O ribose methyltransferase substrate binding" evidence="11">
    <location>
        <begin position="187"/>
        <end position="264"/>
    </location>
</feature>
<keyword evidence="4" id="KW-0489">Methyltransferase</keyword>
<dbReference type="Pfam" id="PF08032">
    <property type="entry name" value="SpoU_sub_bind"/>
    <property type="match status" value="1"/>
</dbReference>
<sequence length="500" mass="54816">MIVRLVGSNSRSASFHLQRCMSTRKSAELDTRSFIQSREYKQKRVNKQSVASPSLVAQMLTRDSGKMTRRNPSEDEGGIDITAPPPIVQPKSNEPGIPRHLRKKKTHQDTLGELPDLFRERVFDGDAGFDRLKLTKVGFKRGSALPRPPVEEADKPKTASDWRTERKNKVTARSEERDKDEREGLEAVFGIHSVLAALKAGRRQCTKLLVKRDDEETSTVKEIVALAQKKNITIDHVDHLTLNNICRMNVHQGVVLMASPLGEPKTVEALPRKDKSSLYIALDEVQDPMNLGSILRSSSFFGVVDGIILPKKGSAPLSSIVSKSSSGALEYANVLSTNNLSTFLRASKENGWTILGTSSGKSSMEVEDVAAEVKGPTILVLGNEGKGMRSVIKSLCDKTIRIEGGDRHGVDSLNAGVAAGIIIRALTRQIKTYWCDTSFKYLISSLRSSAEHETVDDTQLSAMLISSLQEAPSQAPVFALLPDRKIHLVGTLGVARDISD</sequence>
<keyword evidence="5" id="KW-0808">Transferase</keyword>
<evidence type="ECO:0000313" key="12">
    <source>
        <dbReference type="EMBL" id="PRP82930.1"/>
    </source>
</evidence>
<comment type="caution">
    <text evidence="12">The sequence shown here is derived from an EMBL/GenBank/DDBJ whole genome shotgun (WGS) entry which is preliminary data.</text>
</comment>
<gene>
    <name evidence="12" type="ORF">PROFUN_06707</name>
</gene>